<evidence type="ECO:0000313" key="4">
    <source>
        <dbReference type="EMBL" id="MFC4607437.1"/>
    </source>
</evidence>
<dbReference type="SUPFAM" id="SSF52172">
    <property type="entry name" value="CheY-like"/>
    <property type="match status" value="1"/>
</dbReference>
<dbReference type="InterPro" id="IPR036388">
    <property type="entry name" value="WH-like_DNA-bd_sf"/>
</dbReference>
<dbReference type="InterPro" id="IPR011006">
    <property type="entry name" value="CheY-like_superfamily"/>
</dbReference>
<dbReference type="RefSeq" id="WP_381192432.1">
    <property type="nucleotide sequence ID" value="NZ_JBHSFE010000007.1"/>
</dbReference>
<accession>A0ABV9G075</accession>
<dbReference type="PROSITE" id="PS50921">
    <property type="entry name" value="ANTAR"/>
    <property type="match status" value="1"/>
</dbReference>
<dbReference type="InterPro" id="IPR012074">
    <property type="entry name" value="GAF_ANTAR"/>
</dbReference>
<organism evidence="4 5">
    <name type="scientific">Streptomyces maoxianensis</name>
    <dbReference type="NCBI Taxonomy" id="1459942"/>
    <lineage>
        <taxon>Bacteria</taxon>
        <taxon>Bacillati</taxon>
        <taxon>Actinomycetota</taxon>
        <taxon>Actinomycetes</taxon>
        <taxon>Kitasatosporales</taxon>
        <taxon>Streptomycetaceae</taxon>
        <taxon>Streptomyces</taxon>
    </lineage>
</organism>
<gene>
    <name evidence="4" type="ORF">ACFO9E_06360</name>
</gene>
<protein>
    <submittedName>
        <fullName evidence="4">ANTAR domain-containing response regulator</fullName>
    </submittedName>
</protein>
<sequence length="234" mass="25207">MPSAPEFTADSASTARELSKFTEQAMQFANACCGAVATVANGSSDRRSTATHPDLTALLSVEMTSGEGPTPSALDAGEPVSAQDLLTEDRWPGYRAVALDSGIRSSVTMPFTRSELEVTLSLYSFQPGAFTQVSHQPVYILGEHFAERLVRDHYYRAALAEVDQLEAALRSRPVIDQASGILMHVMGCDAAQAFGTLRRLSQSSNRKLAEVAETVVRNMGHGLEKELPRLAPPP</sequence>
<dbReference type="Gene3D" id="1.10.10.10">
    <property type="entry name" value="Winged helix-like DNA-binding domain superfamily/Winged helix DNA-binding domain"/>
    <property type="match status" value="1"/>
</dbReference>
<evidence type="ECO:0000313" key="5">
    <source>
        <dbReference type="Proteomes" id="UP001595993"/>
    </source>
</evidence>
<dbReference type="PIRSF" id="PIRSF036625">
    <property type="entry name" value="GAF_ANTAR"/>
    <property type="match status" value="1"/>
</dbReference>
<name>A0ABV9G075_9ACTN</name>
<dbReference type="Gene3D" id="3.30.450.40">
    <property type="match status" value="1"/>
</dbReference>
<dbReference type="Pfam" id="PF03861">
    <property type="entry name" value="ANTAR"/>
    <property type="match status" value="1"/>
</dbReference>
<evidence type="ECO:0000259" key="3">
    <source>
        <dbReference type="PROSITE" id="PS50921"/>
    </source>
</evidence>
<dbReference type="InterPro" id="IPR029016">
    <property type="entry name" value="GAF-like_dom_sf"/>
</dbReference>
<keyword evidence="5" id="KW-1185">Reference proteome</keyword>
<dbReference type="Proteomes" id="UP001595993">
    <property type="component" value="Unassembled WGS sequence"/>
</dbReference>
<keyword evidence="1" id="KW-0805">Transcription regulation</keyword>
<evidence type="ECO:0000256" key="2">
    <source>
        <dbReference type="ARBA" id="ARBA00023163"/>
    </source>
</evidence>
<feature type="domain" description="ANTAR" evidence="3">
    <location>
        <begin position="155"/>
        <end position="216"/>
    </location>
</feature>
<reference evidence="5" key="1">
    <citation type="journal article" date="2019" name="Int. J. Syst. Evol. Microbiol.">
        <title>The Global Catalogue of Microorganisms (GCM) 10K type strain sequencing project: providing services to taxonomists for standard genome sequencing and annotation.</title>
        <authorList>
            <consortium name="The Broad Institute Genomics Platform"/>
            <consortium name="The Broad Institute Genome Sequencing Center for Infectious Disease"/>
            <person name="Wu L."/>
            <person name="Ma J."/>
        </authorList>
    </citation>
    <scope>NUCLEOTIDE SEQUENCE [LARGE SCALE GENOMIC DNA]</scope>
    <source>
        <strain evidence="5">CGMCC 4.7139</strain>
    </source>
</reference>
<evidence type="ECO:0000256" key="1">
    <source>
        <dbReference type="ARBA" id="ARBA00023015"/>
    </source>
</evidence>
<proteinExistence type="predicted"/>
<dbReference type="InterPro" id="IPR005561">
    <property type="entry name" value="ANTAR"/>
</dbReference>
<keyword evidence="2" id="KW-0804">Transcription</keyword>
<comment type="caution">
    <text evidence="4">The sequence shown here is derived from an EMBL/GenBank/DDBJ whole genome shotgun (WGS) entry which is preliminary data.</text>
</comment>
<dbReference type="EMBL" id="JBHSFE010000007">
    <property type="protein sequence ID" value="MFC4607437.1"/>
    <property type="molecule type" value="Genomic_DNA"/>
</dbReference>
<dbReference type="SMART" id="SM01012">
    <property type="entry name" value="ANTAR"/>
    <property type="match status" value="1"/>
</dbReference>